<protein>
    <submittedName>
        <fullName evidence="3">Antibiotic biosynthesis monooxygenase</fullName>
    </submittedName>
</protein>
<feature type="domain" description="ABM" evidence="2">
    <location>
        <begin position="2"/>
        <end position="93"/>
    </location>
</feature>
<keyword evidence="4" id="KW-1185">Reference proteome</keyword>
<dbReference type="PANTHER" id="PTHR34474:SF2">
    <property type="entry name" value="SIGNAL TRANSDUCTION PROTEIN TRAP"/>
    <property type="match status" value="1"/>
</dbReference>
<dbReference type="Pfam" id="PF03992">
    <property type="entry name" value="ABM"/>
    <property type="match status" value="1"/>
</dbReference>
<keyword evidence="3" id="KW-0560">Oxidoreductase</keyword>
<dbReference type="RefSeq" id="WP_209287047.1">
    <property type="nucleotide sequence ID" value="NZ_JACVEW010000008.1"/>
</dbReference>
<dbReference type="InterPro" id="IPR050404">
    <property type="entry name" value="Heme-degrading_MO"/>
</dbReference>
<gene>
    <name evidence="3" type="ORF">H9C73_06740</name>
</gene>
<evidence type="ECO:0000256" key="1">
    <source>
        <dbReference type="SAM" id="MobiDB-lite"/>
    </source>
</evidence>
<evidence type="ECO:0000313" key="3">
    <source>
        <dbReference type="EMBL" id="MBP0048427.1"/>
    </source>
</evidence>
<dbReference type="InterPro" id="IPR011008">
    <property type="entry name" value="Dimeric_a/b-barrel"/>
</dbReference>
<dbReference type="Proteomes" id="UP000810171">
    <property type="component" value="Unassembled WGS sequence"/>
</dbReference>
<sequence>MFVVCNRIMVNQGYEEAFAERFRQRAGQVEKQPGFVSLQVLRPARANEPWVVMTHWQDKSAFEAWVESDDFKAAHREQTLPKEAFGEGGGLEMHEVEIQAGQHL</sequence>
<dbReference type="GO" id="GO:0004497">
    <property type="term" value="F:monooxygenase activity"/>
    <property type="evidence" value="ECO:0007669"/>
    <property type="project" value="UniProtKB-KW"/>
</dbReference>
<name>A0ABS3Z9P0_9GAMM</name>
<proteinExistence type="predicted"/>
<evidence type="ECO:0000313" key="4">
    <source>
        <dbReference type="Proteomes" id="UP000810171"/>
    </source>
</evidence>
<reference evidence="3 4" key="1">
    <citation type="submission" date="2020-09" db="EMBL/GenBank/DDBJ databases">
        <authorList>
            <person name="Tanuku N.R.S."/>
        </authorList>
    </citation>
    <scope>NUCLEOTIDE SEQUENCE [LARGE SCALE GENOMIC DNA]</scope>
    <source>
        <strain evidence="3 4">AK62</strain>
    </source>
</reference>
<dbReference type="PROSITE" id="PS51725">
    <property type="entry name" value="ABM"/>
    <property type="match status" value="1"/>
</dbReference>
<dbReference type="PANTHER" id="PTHR34474">
    <property type="entry name" value="SIGNAL TRANSDUCTION PROTEIN TRAP"/>
    <property type="match status" value="1"/>
</dbReference>
<dbReference type="EMBL" id="JACVEW010000008">
    <property type="protein sequence ID" value="MBP0048427.1"/>
    <property type="molecule type" value="Genomic_DNA"/>
</dbReference>
<dbReference type="InterPro" id="IPR007138">
    <property type="entry name" value="ABM_dom"/>
</dbReference>
<keyword evidence="3" id="KW-0503">Monooxygenase</keyword>
<organism evidence="3 4">
    <name type="scientific">Marinobacterium alkalitolerans</name>
    <dbReference type="NCBI Taxonomy" id="1542925"/>
    <lineage>
        <taxon>Bacteria</taxon>
        <taxon>Pseudomonadati</taxon>
        <taxon>Pseudomonadota</taxon>
        <taxon>Gammaproteobacteria</taxon>
        <taxon>Oceanospirillales</taxon>
        <taxon>Oceanospirillaceae</taxon>
        <taxon>Marinobacterium</taxon>
    </lineage>
</organism>
<evidence type="ECO:0000259" key="2">
    <source>
        <dbReference type="PROSITE" id="PS51725"/>
    </source>
</evidence>
<dbReference type="SUPFAM" id="SSF54909">
    <property type="entry name" value="Dimeric alpha+beta barrel"/>
    <property type="match status" value="1"/>
</dbReference>
<comment type="caution">
    <text evidence="3">The sequence shown here is derived from an EMBL/GenBank/DDBJ whole genome shotgun (WGS) entry which is preliminary data.</text>
</comment>
<feature type="region of interest" description="Disordered" evidence="1">
    <location>
        <begin position="82"/>
        <end position="104"/>
    </location>
</feature>
<dbReference type="Gene3D" id="3.30.70.100">
    <property type="match status" value="1"/>
</dbReference>
<accession>A0ABS3Z9P0</accession>